<gene>
    <name evidence="3" type="ORF">WG66_15636</name>
</gene>
<comment type="caution">
    <text evidence="3">The sequence shown here is derived from an EMBL/GenBank/DDBJ whole genome shotgun (WGS) entry which is preliminary data.</text>
</comment>
<evidence type="ECO:0000256" key="1">
    <source>
        <dbReference type="SAM" id="Coils"/>
    </source>
</evidence>
<keyword evidence="1" id="KW-0175">Coiled coil</keyword>
<evidence type="ECO:0000313" key="3">
    <source>
        <dbReference type="EMBL" id="KTB31789.1"/>
    </source>
</evidence>
<name>A0A0W0F650_MONRR</name>
<sequence length="181" mass="20902">MAPLSTVSLPPSTVLPNTSFASNPSNATLRSALNSDYSFLPIPLLITLFVITILYHLLLRVFDWRFPVQSVDALQEITKRIEQLIRENSSVRKNLLKDYKEEFKGRLRILDARLVALKNREEPARFNVFAWTIFRWRVVQEADGCWLGLRELQTEVEAKLGSARTSFQHRDCNVCYCEEAQ</sequence>
<dbReference type="EMBL" id="LATX01002289">
    <property type="protein sequence ID" value="KTB31789.1"/>
    <property type="molecule type" value="Genomic_DNA"/>
</dbReference>
<keyword evidence="2" id="KW-0812">Transmembrane</keyword>
<evidence type="ECO:0000256" key="2">
    <source>
        <dbReference type="SAM" id="Phobius"/>
    </source>
</evidence>
<protein>
    <submittedName>
        <fullName evidence="3">Uncharacterized protein</fullName>
    </submittedName>
</protein>
<proteinExistence type="predicted"/>
<keyword evidence="2" id="KW-1133">Transmembrane helix</keyword>
<feature type="coiled-coil region" evidence="1">
    <location>
        <begin position="74"/>
        <end position="120"/>
    </location>
</feature>
<keyword evidence="2" id="KW-0472">Membrane</keyword>
<accession>A0A0W0F650</accession>
<dbReference type="AlphaFoldDB" id="A0A0W0F650"/>
<feature type="transmembrane region" description="Helical" evidence="2">
    <location>
        <begin position="37"/>
        <end position="58"/>
    </location>
</feature>
<evidence type="ECO:0000313" key="4">
    <source>
        <dbReference type="Proteomes" id="UP000054988"/>
    </source>
</evidence>
<reference evidence="3 4" key="1">
    <citation type="submission" date="2015-12" db="EMBL/GenBank/DDBJ databases">
        <title>Draft genome sequence of Moniliophthora roreri, the causal agent of frosty pod rot of cacao.</title>
        <authorList>
            <person name="Aime M.C."/>
            <person name="Diaz-Valderrama J.R."/>
            <person name="Kijpornyongpan T."/>
            <person name="Phillips-Mora W."/>
        </authorList>
    </citation>
    <scope>NUCLEOTIDE SEQUENCE [LARGE SCALE GENOMIC DNA]</scope>
    <source>
        <strain evidence="3 4">MCA 2952</strain>
    </source>
</reference>
<dbReference type="Proteomes" id="UP000054988">
    <property type="component" value="Unassembled WGS sequence"/>
</dbReference>
<organism evidence="3 4">
    <name type="scientific">Moniliophthora roreri</name>
    <name type="common">Frosty pod rot fungus</name>
    <name type="synonym">Monilia roreri</name>
    <dbReference type="NCBI Taxonomy" id="221103"/>
    <lineage>
        <taxon>Eukaryota</taxon>
        <taxon>Fungi</taxon>
        <taxon>Dikarya</taxon>
        <taxon>Basidiomycota</taxon>
        <taxon>Agaricomycotina</taxon>
        <taxon>Agaricomycetes</taxon>
        <taxon>Agaricomycetidae</taxon>
        <taxon>Agaricales</taxon>
        <taxon>Marasmiineae</taxon>
        <taxon>Marasmiaceae</taxon>
        <taxon>Moniliophthora</taxon>
    </lineage>
</organism>